<sequence length="279" mass="30359">MFGGATVRAQSTYGFDNLWHDGCHRPASAAAFESIETHDPHAIDPLVLYATGIGASDYVSRIFPLLSALTIGDLLDVGAGGGQLGATVRERDRRWTCIEPSTAMRTRLSRLGPSLVLPHGWEDADVAPETHDTVLAANIAAPLTAPKRFLETCRRWATRNIVWVVPAQNGPRGLCLAGCLPAEWHGEDETPGIDIVLAQLSPEEAPASIAVADWTFSLIATDVPGLASYLADRLSWTSTDARRSELVEHLTRRARPVRGGFRLDVPRKSAVLVWRDLKK</sequence>
<dbReference type="PATRIC" id="fig|1029756.8.peg.1497"/>
<dbReference type="AlphaFoldDB" id="V5SHR6"/>
<name>V5SHR6_9HYPH</name>
<dbReference type="Proteomes" id="UP000018542">
    <property type="component" value="Chromosome"/>
</dbReference>
<dbReference type="STRING" id="1029756.W911_07140"/>
<evidence type="ECO:0000313" key="2">
    <source>
        <dbReference type="Proteomes" id="UP000018542"/>
    </source>
</evidence>
<proteinExistence type="predicted"/>
<evidence type="ECO:0000313" key="1">
    <source>
        <dbReference type="EMBL" id="AHB50083.1"/>
    </source>
</evidence>
<dbReference type="SUPFAM" id="SSF53335">
    <property type="entry name" value="S-adenosyl-L-methionine-dependent methyltransferases"/>
    <property type="match status" value="1"/>
</dbReference>
<dbReference type="HOGENOM" id="CLU_1056939_0_0_5"/>
<evidence type="ECO:0008006" key="3">
    <source>
        <dbReference type="Google" id="ProtNLM"/>
    </source>
</evidence>
<accession>V5SHR6</accession>
<reference evidence="1 2" key="1">
    <citation type="journal article" date="2014" name="Genome Announc.">
        <title>Complete Genome Sequence of Hyphomicrobium nitrativorans Strain NL23, a Denitrifying Bacterium Isolated from Biofilm of a Methanol-Fed Denitrification System Treating Seawater at the Montreal Biodome.</title>
        <authorList>
            <person name="Martineau C."/>
            <person name="Villeneuve C."/>
            <person name="Mauffrey F."/>
            <person name="Villemur R."/>
        </authorList>
    </citation>
    <scope>NUCLEOTIDE SEQUENCE [LARGE SCALE GENOMIC DNA]</scope>
    <source>
        <strain evidence="1">NL23</strain>
    </source>
</reference>
<keyword evidence="2" id="KW-1185">Reference proteome</keyword>
<dbReference type="InterPro" id="IPR029063">
    <property type="entry name" value="SAM-dependent_MTases_sf"/>
</dbReference>
<dbReference type="KEGG" id="hni:W911_07140"/>
<gene>
    <name evidence="1" type="ORF">W911_07140</name>
</gene>
<dbReference type="Gene3D" id="3.40.50.150">
    <property type="entry name" value="Vaccinia Virus protein VP39"/>
    <property type="match status" value="1"/>
</dbReference>
<organism evidence="1 2">
    <name type="scientific">Hyphomicrobium nitrativorans NL23</name>
    <dbReference type="NCBI Taxonomy" id="1029756"/>
    <lineage>
        <taxon>Bacteria</taxon>
        <taxon>Pseudomonadati</taxon>
        <taxon>Pseudomonadota</taxon>
        <taxon>Alphaproteobacteria</taxon>
        <taxon>Hyphomicrobiales</taxon>
        <taxon>Hyphomicrobiaceae</taxon>
        <taxon>Hyphomicrobium</taxon>
    </lineage>
</organism>
<dbReference type="EMBL" id="CP006912">
    <property type="protein sequence ID" value="AHB50083.1"/>
    <property type="molecule type" value="Genomic_DNA"/>
</dbReference>
<protein>
    <recommendedName>
        <fullName evidence="3">Class I SAM-dependent methyltransferase</fullName>
    </recommendedName>
</protein>